<dbReference type="Pfam" id="PF05136">
    <property type="entry name" value="Phage_portal_2"/>
    <property type="match status" value="1"/>
</dbReference>
<dbReference type="AlphaFoldDB" id="R6I758"/>
<evidence type="ECO:0000313" key="2">
    <source>
        <dbReference type="EMBL" id="CDB45155.1"/>
    </source>
</evidence>
<accession>R6I758</accession>
<dbReference type="STRING" id="1262914.BN533_00293"/>
<dbReference type="HOGENOM" id="CLU_027870_3_0_9"/>
<reference evidence="2" key="1">
    <citation type="submission" date="2012-11" db="EMBL/GenBank/DDBJ databases">
        <title>Dependencies among metagenomic species, viruses, plasmids and units of genetic variation.</title>
        <authorList>
            <person name="Nielsen H.B."/>
            <person name="Almeida M."/>
            <person name="Juncker A.S."/>
            <person name="Rasmussen S."/>
            <person name="Li J."/>
            <person name="Sunagawa S."/>
            <person name="Plichta D."/>
            <person name="Gautier L."/>
            <person name="Le Chatelier E."/>
            <person name="Peletier E."/>
            <person name="Bonde I."/>
            <person name="Nielsen T."/>
            <person name="Manichanh C."/>
            <person name="Arumugam M."/>
            <person name="Batto J."/>
            <person name="Santos M.B.Q.D."/>
            <person name="Blom N."/>
            <person name="Borruel N."/>
            <person name="Burgdorf K.S."/>
            <person name="Boumezbeur F."/>
            <person name="Casellas F."/>
            <person name="Dore J."/>
            <person name="Guarner F."/>
            <person name="Hansen T."/>
            <person name="Hildebrand F."/>
            <person name="Kaas R.S."/>
            <person name="Kennedy S."/>
            <person name="Kristiansen K."/>
            <person name="Kultima J.R."/>
            <person name="Leonard P."/>
            <person name="Levenez F."/>
            <person name="Lund O."/>
            <person name="Moumen B."/>
            <person name="Le Paslier D."/>
            <person name="Pons N."/>
            <person name="Pedersen O."/>
            <person name="Prifti E."/>
            <person name="Qin J."/>
            <person name="Raes J."/>
            <person name="Tap J."/>
            <person name="Tims S."/>
            <person name="Ussery D.W."/>
            <person name="Yamada T."/>
            <person name="MetaHit consortium"/>
            <person name="Renault P."/>
            <person name="Sicheritz-Ponten T."/>
            <person name="Bork P."/>
            <person name="Wang J."/>
            <person name="Brunak S."/>
            <person name="Ehrlich S.D."/>
        </authorList>
    </citation>
    <scope>NUCLEOTIDE SEQUENCE [LARGE SCALE GENOMIC DNA]</scope>
</reference>
<organism evidence="2">
    <name type="scientific">Phascolarctobacterium faecium</name>
    <dbReference type="NCBI Taxonomy" id="33025"/>
    <lineage>
        <taxon>Bacteria</taxon>
        <taxon>Bacillati</taxon>
        <taxon>Bacillota</taxon>
        <taxon>Negativicutes</taxon>
        <taxon>Acidaminococcales</taxon>
        <taxon>Acidaminococcaceae</taxon>
        <taxon>Phascolarctobacterium</taxon>
    </lineage>
</organism>
<comment type="caution">
    <text evidence="2">The sequence shown here is derived from an EMBL/GenBank/DDBJ whole genome shotgun (WGS) entry which is preliminary data.</text>
</comment>
<sequence length="546" mass="59919">MVKRKKAIPAKARHPTEGNENNKKIIIVNSGYSEGGASRTRSTLRGYNPLKSSTKADVDVNLATLRNRSADLVCNSPLGSSAINTSRSNVIGAGLKVSPKIDYRLLGLTAEEAKEWQRQAFREFNLWANSTACDLYRKNNFFDMQDIAYMSYLVDGDGWAAIKYRRPVPDNPYCLRVQLFEASRVCNPNSSGSYGSPSYYDVEMTNNKNGNRIINGIEIDSDGAVVAYWVANRVPFDLSDPAAVLKWQRVEAFGKLSGRPNILQISHEERPEQYRGVPILAPVIEVLKQVSRYTNAELTAAIIKSFYTLFFTTNNNIDDMNDVLSSTYGQAEAVTPEDLAHVEVGPGTLNLLPPGVDVKSMDASRTMSTFEPFTNMMISQIGAAIGTPAEVLLSRFQSSYSAARGALLQAASNFKTRRTWFARDFCQPVYEAWLAEAVAIGRISAPGYGSDPIITKAWSNADWFGPVMGMLDPVKEVTGAALRVKYGFSTGERESAELTGTDYDSNIDQIAIEQQTWRAKGLEPPKADNTGGNGGDNDGKILAGEE</sequence>
<feature type="region of interest" description="Disordered" evidence="1">
    <location>
        <begin position="517"/>
        <end position="546"/>
    </location>
</feature>
<protein>
    <submittedName>
        <fullName evidence="2">Phage portal protein</fullName>
    </submittedName>
</protein>
<dbReference type="EMBL" id="CBDS010000019">
    <property type="protein sequence ID" value="CDB45155.1"/>
    <property type="molecule type" value="Genomic_DNA"/>
</dbReference>
<gene>
    <name evidence="2" type="ORF">BN533_00293</name>
</gene>
<dbReference type="GO" id="GO:0005198">
    <property type="term" value="F:structural molecule activity"/>
    <property type="evidence" value="ECO:0007669"/>
    <property type="project" value="InterPro"/>
</dbReference>
<dbReference type="InterPro" id="IPR006429">
    <property type="entry name" value="Phage_lambda_portal"/>
</dbReference>
<dbReference type="NCBIfam" id="TIGR01539">
    <property type="entry name" value="portal_lambda"/>
    <property type="match status" value="1"/>
</dbReference>
<proteinExistence type="predicted"/>
<name>R6I758_9FIRM</name>
<dbReference type="eggNOG" id="COG5511">
    <property type="taxonomic scope" value="Bacteria"/>
</dbReference>
<dbReference type="GO" id="GO:0019068">
    <property type="term" value="P:virion assembly"/>
    <property type="evidence" value="ECO:0007669"/>
    <property type="project" value="InterPro"/>
</dbReference>
<evidence type="ECO:0000256" key="1">
    <source>
        <dbReference type="SAM" id="MobiDB-lite"/>
    </source>
</evidence>